<dbReference type="InterPro" id="IPR035908">
    <property type="entry name" value="F0_ATP_A_sf"/>
</dbReference>
<evidence type="ECO:0000256" key="12">
    <source>
        <dbReference type="RuleBase" id="RU000483"/>
    </source>
</evidence>
<dbReference type="EMBL" id="FOIR01000001">
    <property type="protein sequence ID" value="SEV94832.1"/>
    <property type="molecule type" value="Genomic_DNA"/>
</dbReference>
<evidence type="ECO:0000256" key="11">
    <source>
        <dbReference type="HAMAP-Rule" id="MF_01393"/>
    </source>
</evidence>
<comment type="similarity">
    <text evidence="2 11 12">Belongs to the ATPase A chain family.</text>
</comment>
<feature type="chain" id="PRO_5011675315" description="ATP synthase subunit a" evidence="13">
    <location>
        <begin position="32"/>
        <end position="344"/>
    </location>
</feature>
<evidence type="ECO:0000256" key="13">
    <source>
        <dbReference type="SAM" id="SignalP"/>
    </source>
</evidence>
<comment type="function">
    <text evidence="11 12">Key component of the proton channel; it plays a direct role in the translocation of protons across the membrane.</text>
</comment>
<keyword evidence="13" id="KW-0732">Signal</keyword>
<keyword evidence="5 11" id="KW-0812">Transmembrane</keyword>
<dbReference type="HAMAP" id="MF_01393">
    <property type="entry name" value="ATP_synth_a_bact"/>
    <property type="match status" value="1"/>
</dbReference>
<dbReference type="Pfam" id="PF00119">
    <property type="entry name" value="ATP-synt_A"/>
    <property type="match status" value="1"/>
</dbReference>
<keyword evidence="10 11" id="KW-0066">ATP synthesis</keyword>
<evidence type="ECO:0000256" key="10">
    <source>
        <dbReference type="ARBA" id="ARBA00023310"/>
    </source>
</evidence>
<feature type="signal peptide" evidence="13">
    <location>
        <begin position="1"/>
        <end position="31"/>
    </location>
</feature>
<protein>
    <recommendedName>
        <fullName evidence="11 12">ATP synthase subunit a</fullName>
    </recommendedName>
    <alternativeName>
        <fullName evidence="11">ATP synthase F0 sector subunit a</fullName>
    </alternativeName>
    <alternativeName>
        <fullName evidence="11">F-ATPase subunit 6</fullName>
    </alternativeName>
</protein>
<dbReference type="STRING" id="1267423.SAMN05216290_0858"/>
<keyword evidence="9 11" id="KW-0472">Membrane</keyword>
<evidence type="ECO:0000256" key="5">
    <source>
        <dbReference type="ARBA" id="ARBA00022692"/>
    </source>
</evidence>
<feature type="transmembrane region" description="Helical" evidence="11">
    <location>
        <begin position="126"/>
        <end position="144"/>
    </location>
</feature>
<dbReference type="GO" id="GO:0046933">
    <property type="term" value="F:proton-transporting ATP synthase activity, rotational mechanism"/>
    <property type="evidence" value="ECO:0007669"/>
    <property type="project" value="UniProtKB-UniRule"/>
</dbReference>
<evidence type="ECO:0000256" key="7">
    <source>
        <dbReference type="ARBA" id="ARBA00022989"/>
    </source>
</evidence>
<feature type="transmembrane region" description="Helical" evidence="11">
    <location>
        <begin position="316"/>
        <end position="339"/>
    </location>
</feature>
<dbReference type="NCBIfam" id="TIGR01131">
    <property type="entry name" value="ATP_synt_6_or_A"/>
    <property type="match status" value="1"/>
</dbReference>
<keyword evidence="6 11" id="KW-0375">Hydrogen ion transport</keyword>
<organism evidence="14 15">
    <name type="scientific">Roseivirga pacifica</name>
    <dbReference type="NCBI Taxonomy" id="1267423"/>
    <lineage>
        <taxon>Bacteria</taxon>
        <taxon>Pseudomonadati</taxon>
        <taxon>Bacteroidota</taxon>
        <taxon>Cytophagia</taxon>
        <taxon>Cytophagales</taxon>
        <taxon>Roseivirgaceae</taxon>
        <taxon>Roseivirga</taxon>
    </lineage>
</organism>
<dbReference type="Proteomes" id="UP000199437">
    <property type="component" value="Unassembled WGS sequence"/>
</dbReference>
<name>A0A1I0N1D2_9BACT</name>
<evidence type="ECO:0000313" key="15">
    <source>
        <dbReference type="Proteomes" id="UP000199437"/>
    </source>
</evidence>
<dbReference type="InterPro" id="IPR045083">
    <property type="entry name" value="ATP_synth_F0_asu_bact/mt"/>
</dbReference>
<dbReference type="RefSeq" id="WP_090257197.1">
    <property type="nucleotide sequence ID" value="NZ_FOIR01000001.1"/>
</dbReference>
<feature type="transmembrane region" description="Helical" evidence="11">
    <location>
        <begin position="251"/>
        <end position="268"/>
    </location>
</feature>
<evidence type="ECO:0000256" key="8">
    <source>
        <dbReference type="ARBA" id="ARBA00023065"/>
    </source>
</evidence>
<dbReference type="SUPFAM" id="SSF81336">
    <property type="entry name" value="F1F0 ATP synthase subunit A"/>
    <property type="match status" value="1"/>
</dbReference>
<dbReference type="GO" id="GO:0045259">
    <property type="term" value="C:proton-transporting ATP synthase complex"/>
    <property type="evidence" value="ECO:0007669"/>
    <property type="project" value="UniProtKB-KW"/>
</dbReference>
<feature type="transmembrane region" description="Helical" evidence="11">
    <location>
        <begin position="211"/>
        <end position="231"/>
    </location>
</feature>
<evidence type="ECO:0000256" key="1">
    <source>
        <dbReference type="ARBA" id="ARBA00004141"/>
    </source>
</evidence>
<dbReference type="GO" id="GO:0005886">
    <property type="term" value="C:plasma membrane"/>
    <property type="evidence" value="ECO:0007669"/>
    <property type="project" value="UniProtKB-SubCell"/>
</dbReference>
<feature type="transmembrane region" description="Helical" evidence="11">
    <location>
        <begin position="185"/>
        <end position="205"/>
    </location>
</feature>
<reference evidence="15" key="1">
    <citation type="submission" date="2016-10" db="EMBL/GenBank/DDBJ databases">
        <authorList>
            <person name="Varghese N."/>
            <person name="Submissions S."/>
        </authorList>
    </citation>
    <scope>NUCLEOTIDE SEQUENCE [LARGE SCALE GENOMIC DNA]</scope>
    <source>
        <strain evidence="15">CGMCC 1.12402</strain>
    </source>
</reference>
<evidence type="ECO:0000256" key="4">
    <source>
        <dbReference type="ARBA" id="ARBA00022547"/>
    </source>
</evidence>
<evidence type="ECO:0000256" key="3">
    <source>
        <dbReference type="ARBA" id="ARBA00022448"/>
    </source>
</evidence>
<dbReference type="PANTHER" id="PTHR11410:SF0">
    <property type="entry name" value="ATP SYNTHASE SUBUNIT A"/>
    <property type="match status" value="1"/>
</dbReference>
<dbReference type="PRINTS" id="PR00123">
    <property type="entry name" value="ATPASEA"/>
</dbReference>
<evidence type="ECO:0000256" key="6">
    <source>
        <dbReference type="ARBA" id="ARBA00022781"/>
    </source>
</evidence>
<gene>
    <name evidence="11" type="primary">atpB</name>
    <name evidence="14" type="ORF">SAMN05216290_0858</name>
</gene>
<keyword evidence="15" id="KW-1185">Reference proteome</keyword>
<dbReference type="CDD" id="cd00310">
    <property type="entry name" value="ATP-synt_Fo_a_6"/>
    <property type="match status" value="1"/>
</dbReference>
<keyword evidence="11" id="KW-1003">Cell membrane</keyword>
<dbReference type="GeneID" id="99985597"/>
<evidence type="ECO:0000256" key="2">
    <source>
        <dbReference type="ARBA" id="ARBA00006810"/>
    </source>
</evidence>
<evidence type="ECO:0000313" key="14">
    <source>
        <dbReference type="EMBL" id="SEV94832.1"/>
    </source>
</evidence>
<keyword evidence="4 11" id="KW-0138">CF(0)</keyword>
<sequence length="344" mass="38166">MFGKPSKSYSKTLSINILAFFLLFLPVVSQAAPSGGGDKEEGATDFILHHVVDDYVWHFFDGHYGTIYLPVILYSQDRGLEVFSSHHFYGEHHELVAYNGYEIHDGHIAAVDHDRSITDLSITKNTAMLFVTMAVVLLLVLSAARHYKKNPNTAPKGVASFLEPIILYVRDEIAKPNIGKKYERFMPYLLTLFFFIWIGNILGLLPGAANLTGNIAVTFTLAVFTFIVTNVNGNKDYWKHVFATPGVPKPLLLIMVPVEFVGLFTKPFSLMVRLFVAITAGHIVILSLIGLVFIFQSHAAGVASTIMVTFINLIEILVATIQAYVFTLFSAMYIGAAVADHDHH</sequence>
<proteinExistence type="inferred from homology"/>
<dbReference type="Gene3D" id="1.20.120.220">
    <property type="entry name" value="ATP synthase, F0 complex, subunit A"/>
    <property type="match status" value="1"/>
</dbReference>
<keyword evidence="3 11" id="KW-0813">Transport</keyword>
<accession>A0A1I0N1D2</accession>
<dbReference type="OrthoDB" id="9809130at2"/>
<evidence type="ECO:0000256" key="9">
    <source>
        <dbReference type="ARBA" id="ARBA00023136"/>
    </source>
</evidence>
<dbReference type="PANTHER" id="PTHR11410">
    <property type="entry name" value="ATP SYNTHASE SUBUNIT A"/>
    <property type="match status" value="1"/>
</dbReference>
<keyword evidence="8 11" id="KW-0406">Ion transport</keyword>
<dbReference type="AlphaFoldDB" id="A0A1I0N1D2"/>
<dbReference type="InterPro" id="IPR000568">
    <property type="entry name" value="ATP_synth_F0_asu"/>
</dbReference>
<keyword evidence="7 11" id="KW-1133">Transmembrane helix</keyword>
<comment type="subcellular location">
    <subcellularLocation>
        <location evidence="11 12">Cell membrane</location>
        <topology evidence="11 12">Multi-pass membrane protein</topology>
    </subcellularLocation>
    <subcellularLocation>
        <location evidence="1">Membrane</location>
        <topology evidence="1">Multi-pass membrane protein</topology>
    </subcellularLocation>
</comment>
<feature type="transmembrane region" description="Helical" evidence="11">
    <location>
        <begin position="274"/>
        <end position="295"/>
    </location>
</feature>